<evidence type="ECO:0000313" key="1">
    <source>
        <dbReference type="EMBL" id="CAG9936899.1"/>
    </source>
</evidence>
<gene>
    <name evidence="1" type="ORF">CRV2_00004081</name>
</gene>
<organism evidence="1 2">
    <name type="scientific">Clonostachys rosea f. rosea IK726</name>
    <dbReference type="NCBI Taxonomy" id="1349383"/>
    <lineage>
        <taxon>Eukaryota</taxon>
        <taxon>Fungi</taxon>
        <taxon>Dikarya</taxon>
        <taxon>Ascomycota</taxon>
        <taxon>Pezizomycotina</taxon>
        <taxon>Sordariomycetes</taxon>
        <taxon>Hypocreomycetidae</taxon>
        <taxon>Hypocreales</taxon>
        <taxon>Bionectriaceae</taxon>
        <taxon>Clonostachys</taxon>
    </lineage>
</organism>
<dbReference type="EMBL" id="CADEHS020000001">
    <property type="protein sequence ID" value="CAG9936899.1"/>
    <property type="molecule type" value="Genomic_DNA"/>
</dbReference>
<accession>A0ACA9T7M0</accession>
<comment type="caution">
    <text evidence="1">The sequence shown here is derived from an EMBL/GenBank/DDBJ whole genome shotgun (WGS) entry which is preliminary data.</text>
</comment>
<keyword evidence="2" id="KW-1185">Reference proteome</keyword>
<reference evidence="1" key="2">
    <citation type="submission" date="2021-10" db="EMBL/GenBank/DDBJ databases">
        <authorList>
            <person name="Piombo E."/>
        </authorList>
    </citation>
    <scope>NUCLEOTIDE SEQUENCE</scope>
</reference>
<dbReference type="Proteomes" id="UP000836387">
    <property type="component" value="Unassembled WGS sequence"/>
</dbReference>
<protein>
    <submittedName>
        <fullName evidence="1">Uncharacterized protein</fullName>
    </submittedName>
</protein>
<name>A0ACA9T7M0_BIOOC</name>
<proteinExistence type="predicted"/>
<reference evidence="1" key="1">
    <citation type="submission" date="2020-04" db="EMBL/GenBank/DDBJ databases">
        <authorList>
            <person name="Broberg M."/>
        </authorList>
    </citation>
    <scope>NUCLEOTIDE SEQUENCE</scope>
</reference>
<sequence length="439" mass="50499">MADERPSTPQEAPEGYARPDDFGSFASTTYSLARSGSDMQTLELECMRDRDVVIKIEISEDQVRVFHLKHVHEDTLDEAKAAVDDFLEQIEPLEDRDGNGPSGTVFEMFGRVHADMVGPLVGVMDNVHELSSLLTKIDTTATSDAFYNQVKAIKLKSESYSSQTHPTIKGFGLFRANYDVHKNLIAHMMEKGRNRGVWFHWDEHGYEGSTQRNIGTWVDYSLSLEEHYDTKTQSWVQKIGGRSVRLWYLDDPRYCNMFTLDSQPPWFMENDVRPFMSYTYVMVKGSHGPQKLDLDVRDTDMVLQIQPKDGVCRLLHLYHVRQETSLAAKAAIENFLDHFESNDDNKRGRLKNGRRRMFSMMRESFDPVHQELLEFTKAEIDERRLRCRWGPGGWPRAMYRGSGNQVGYLVSFKPCGLDVDNWNRGVIPGSERVLTGFEQ</sequence>
<evidence type="ECO:0000313" key="2">
    <source>
        <dbReference type="Proteomes" id="UP000836387"/>
    </source>
</evidence>